<proteinExistence type="inferred from homology"/>
<comment type="caution">
    <text evidence="2">The sequence shown here is derived from an EMBL/GenBank/DDBJ whole genome shotgun (WGS) entry which is preliminary data.</text>
</comment>
<gene>
    <name evidence="2" type="ORF">EDS130_LOCUS40326</name>
</gene>
<dbReference type="PANTHER" id="PTHR20854:SF4">
    <property type="entry name" value="INOSITOL-1-MONOPHOSPHATASE-RELATED"/>
    <property type="match status" value="1"/>
</dbReference>
<dbReference type="AlphaFoldDB" id="A0A815QIB7"/>
<dbReference type="Pfam" id="PF00459">
    <property type="entry name" value="Inositol_P"/>
    <property type="match status" value="2"/>
</dbReference>
<dbReference type="InterPro" id="IPR000760">
    <property type="entry name" value="Inositol_monophosphatase-like"/>
</dbReference>
<dbReference type="PANTHER" id="PTHR20854">
    <property type="entry name" value="INOSITOL MONOPHOSPHATASE"/>
    <property type="match status" value="1"/>
</dbReference>
<dbReference type="GO" id="GO:0008934">
    <property type="term" value="F:inositol monophosphate 1-phosphatase activity"/>
    <property type="evidence" value="ECO:0007669"/>
    <property type="project" value="TreeGrafter"/>
</dbReference>
<name>A0A815QIB7_ADIRI</name>
<dbReference type="Gene3D" id="3.30.540.10">
    <property type="entry name" value="Fructose-1,6-Bisphosphatase, subunit A, domain 1"/>
    <property type="match status" value="2"/>
</dbReference>
<sequence>MKQVLSNMSAKEIDTYYQTILELVSLAGKMNITVHMKAKKDNTVREGFSITKRVETKGGPADLVTEFDQRVEEILIKKLKEKFPTHKISFCSFAINKQLILGVIYNPILEHLYSAILGKGAFKNGRPIKCSGQTEL</sequence>
<accession>A0A815QIB7</accession>
<evidence type="ECO:0000256" key="1">
    <source>
        <dbReference type="ARBA" id="ARBA00009759"/>
    </source>
</evidence>
<evidence type="ECO:0000313" key="2">
    <source>
        <dbReference type="EMBL" id="CAF1463695.1"/>
    </source>
</evidence>
<dbReference type="OrthoDB" id="10254945at2759"/>
<evidence type="ECO:0000313" key="3">
    <source>
        <dbReference type="Proteomes" id="UP000663852"/>
    </source>
</evidence>
<comment type="similarity">
    <text evidence="1">Belongs to the inositol monophosphatase superfamily.</text>
</comment>
<dbReference type="SUPFAM" id="SSF56655">
    <property type="entry name" value="Carbohydrate phosphatase"/>
    <property type="match status" value="1"/>
</dbReference>
<reference evidence="2" key="1">
    <citation type="submission" date="2021-02" db="EMBL/GenBank/DDBJ databases">
        <authorList>
            <person name="Nowell W R."/>
        </authorList>
    </citation>
    <scope>NUCLEOTIDE SEQUENCE</scope>
</reference>
<dbReference type="GO" id="GO:0007165">
    <property type="term" value="P:signal transduction"/>
    <property type="evidence" value="ECO:0007669"/>
    <property type="project" value="TreeGrafter"/>
</dbReference>
<dbReference type="GO" id="GO:0006020">
    <property type="term" value="P:inositol metabolic process"/>
    <property type="evidence" value="ECO:0007669"/>
    <property type="project" value="TreeGrafter"/>
</dbReference>
<organism evidence="2 3">
    <name type="scientific">Adineta ricciae</name>
    <name type="common">Rotifer</name>
    <dbReference type="NCBI Taxonomy" id="249248"/>
    <lineage>
        <taxon>Eukaryota</taxon>
        <taxon>Metazoa</taxon>
        <taxon>Spiralia</taxon>
        <taxon>Gnathifera</taxon>
        <taxon>Rotifera</taxon>
        <taxon>Eurotatoria</taxon>
        <taxon>Bdelloidea</taxon>
        <taxon>Adinetida</taxon>
        <taxon>Adinetidae</taxon>
        <taxon>Adineta</taxon>
    </lineage>
</organism>
<protein>
    <submittedName>
        <fullName evidence="2">Uncharacterized protein</fullName>
    </submittedName>
</protein>
<dbReference type="EMBL" id="CAJNOJ010000483">
    <property type="protein sequence ID" value="CAF1463695.1"/>
    <property type="molecule type" value="Genomic_DNA"/>
</dbReference>
<dbReference type="Proteomes" id="UP000663852">
    <property type="component" value="Unassembled WGS sequence"/>
</dbReference>